<feature type="transmembrane region" description="Helical" evidence="18">
    <location>
        <begin position="7"/>
        <end position="27"/>
    </location>
</feature>
<evidence type="ECO:0000256" key="11">
    <source>
        <dbReference type="ARBA" id="ARBA00022824"/>
    </source>
</evidence>
<evidence type="ECO:0000256" key="16">
    <source>
        <dbReference type="ARBA" id="ARBA00023160"/>
    </source>
</evidence>
<dbReference type="EC" id="4.2.1.134" evidence="6"/>
<evidence type="ECO:0000256" key="2">
    <source>
        <dbReference type="ARBA" id="ARBA00004389"/>
    </source>
</evidence>
<evidence type="ECO:0000313" key="19">
    <source>
        <dbReference type="EMBL" id="KAK4524570.1"/>
    </source>
</evidence>
<evidence type="ECO:0000256" key="18">
    <source>
        <dbReference type="SAM" id="Phobius"/>
    </source>
</evidence>
<evidence type="ECO:0000256" key="17">
    <source>
        <dbReference type="ARBA" id="ARBA00023239"/>
    </source>
</evidence>
<evidence type="ECO:0000313" key="20">
    <source>
        <dbReference type="Proteomes" id="UP001300502"/>
    </source>
</evidence>
<feature type="transmembrane region" description="Helical" evidence="18">
    <location>
        <begin position="180"/>
        <end position="200"/>
    </location>
</feature>
<keyword evidence="16" id="KW-0275">Fatty acid biosynthesis</keyword>
<dbReference type="Proteomes" id="UP001300502">
    <property type="component" value="Unassembled WGS sequence"/>
</dbReference>
<comment type="caution">
    <text evidence="19">The sequence shown here is derived from an EMBL/GenBank/DDBJ whole genome shotgun (WGS) entry which is preliminary data.</text>
</comment>
<feature type="transmembrane region" description="Helical" evidence="18">
    <location>
        <begin position="73"/>
        <end position="91"/>
    </location>
</feature>
<keyword evidence="11" id="KW-0256">Endoplasmic reticulum</keyword>
<evidence type="ECO:0000256" key="10">
    <source>
        <dbReference type="ARBA" id="ARBA00022692"/>
    </source>
</evidence>
<comment type="similarity">
    <text evidence="5">Belongs to the very long-chain fatty acids dehydratase HACD family.</text>
</comment>
<evidence type="ECO:0000256" key="9">
    <source>
        <dbReference type="ARBA" id="ARBA00022679"/>
    </source>
</evidence>
<dbReference type="Pfam" id="PF04387">
    <property type="entry name" value="PTPLA"/>
    <property type="match status" value="1"/>
</dbReference>
<keyword evidence="7" id="KW-0444">Lipid biosynthesis</keyword>
<evidence type="ECO:0000256" key="7">
    <source>
        <dbReference type="ARBA" id="ARBA00022516"/>
    </source>
</evidence>
<keyword evidence="8" id="KW-0328">Glycosyltransferase</keyword>
<comment type="pathway">
    <text evidence="3">Protein modification; protein glycosylation.</text>
</comment>
<organism evidence="19 20">
    <name type="scientific">Galdieria yellowstonensis</name>
    <dbReference type="NCBI Taxonomy" id="3028027"/>
    <lineage>
        <taxon>Eukaryota</taxon>
        <taxon>Rhodophyta</taxon>
        <taxon>Bangiophyceae</taxon>
        <taxon>Galdieriales</taxon>
        <taxon>Galdieriaceae</taxon>
        <taxon>Galdieria</taxon>
    </lineage>
</organism>
<keyword evidence="9" id="KW-0808">Transferase</keyword>
<keyword evidence="12" id="KW-0276">Fatty acid metabolism</keyword>
<dbReference type="SUPFAM" id="SSF53756">
    <property type="entry name" value="UDP-Glycosyltransferase/glycogen phosphorylase"/>
    <property type="match status" value="1"/>
</dbReference>
<keyword evidence="14" id="KW-0443">Lipid metabolism</keyword>
<comment type="pathway">
    <text evidence="4">Lipid metabolism; fatty acid biosynthesis.</text>
</comment>
<evidence type="ECO:0000256" key="1">
    <source>
        <dbReference type="ARBA" id="ARBA00004141"/>
    </source>
</evidence>
<keyword evidence="10 18" id="KW-0812">Transmembrane</keyword>
<dbReference type="Gene3D" id="3.40.50.2000">
    <property type="entry name" value="Glycogen Phosphorylase B"/>
    <property type="match status" value="1"/>
</dbReference>
<feature type="transmembrane region" description="Helical" evidence="18">
    <location>
        <begin position="212"/>
        <end position="229"/>
    </location>
</feature>
<evidence type="ECO:0000256" key="12">
    <source>
        <dbReference type="ARBA" id="ARBA00022832"/>
    </source>
</evidence>
<evidence type="ECO:0000256" key="14">
    <source>
        <dbReference type="ARBA" id="ARBA00023098"/>
    </source>
</evidence>
<evidence type="ECO:0000256" key="3">
    <source>
        <dbReference type="ARBA" id="ARBA00004922"/>
    </source>
</evidence>
<dbReference type="GO" id="GO:0005789">
    <property type="term" value="C:endoplasmic reticulum membrane"/>
    <property type="evidence" value="ECO:0007669"/>
    <property type="project" value="UniProtKB-SubCell"/>
</dbReference>
<keyword evidence="13 18" id="KW-1133">Transmembrane helix</keyword>
<dbReference type="Pfam" id="PF13692">
    <property type="entry name" value="Glyco_trans_1_4"/>
    <property type="match status" value="1"/>
</dbReference>
<sequence length="697" mass="79852">MQLRQSYLFLYNFACALGWTYVISRVGKLASIGYGVENTYSVIKQPLIFWQCIQVLEILHAALGIVKSSVITTFVQVASRIIILLAIVYRVPEVQGSIFFTTLVVAWSLAEIPRYLHYALSLTGGRTTVATWLRYSGFLILYPLGAGSEMMLLYKAMPYIRERGLWSLTLPNKLNFAFDFYKVCWVLLLLYLPGLPFMYIHMLRQRKNNVDMLAALIFWVGCGLVARTFWHRSLYVVLIICAIHVAIFYFFKKKAASSERKVAAVVVLGDVERSPRIVNQAICLARCGWRVELFGFVDRKERTSSALSEQISIISLQAFFRTLKYSKLLYAATAFLVAVERFMLLLYHLCFFQKPYYALILVQNPPSIPTLAVAWFASYFIHRAAFVIDWHNFGYTMMEVSHAPRTLVSIARAYEKYFGELATANFCVCAAAQNFLQKHWKISSVLLYDCPTERFRNFPRDASKALLKELYVSTLDKLHLPFRPFEKNGRRSAPSNLPLVAISSTSWTPDENMHLLLDVCIELDRRCALKYSGGDVSSSMSVTEAKPELYIIITGKGPQRASFEERLMKLKLRCIVLDTFWLRWEEYVQLLKTADFGISLHFSSSGIDLPMKVVDMFACGLPVLSYRYGCIDELIHQGQNGLLFETSDELCDILEYLLSVEGLHLLSNMREYLKANPMPTWEDEWQRNAKPVLESIT</sequence>
<dbReference type="PANTHER" id="PTHR13036">
    <property type="entry name" value="BETA1,4 MANNOSYLTRANSFERASE"/>
    <property type="match status" value="1"/>
</dbReference>
<evidence type="ECO:0000256" key="4">
    <source>
        <dbReference type="ARBA" id="ARBA00005194"/>
    </source>
</evidence>
<evidence type="ECO:0000256" key="8">
    <source>
        <dbReference type="ARBA" id="ARBA00022676"/>
    </source>
</evidence>
<dbReference type="GO" id="GO:0000030">
    <property type="term" value="F:mannosyltransferase activity"/>
    <property type="evidence" value="ECO:0007669"/>
    <property type="project" value="InterPro"/>
</dbReference>
<dbReference type="GO" id="GO:0102158">
    <property type="term" value="F:very-long-chain (3R)-3-hydroxyacyl-CoA dehydratase activity"/>
    <property type="evidence" value="ECO:0007669"/>
    <property type="project" value="UniProtKB-EC"/>
</dbReference>
<keyword evidence="15 18" id="KW-0472">Membrane</keyword>
<feature type="transmembrane region" description="Helical" evidence="18">
    <location>
        <begin position="328"/>
        <end position="348"/>
    </location>
</feature>
<evidence type="ECO:0000256" key="6">
    <source>
        <dbReference type="ARBA" id="ARBA00013122"/>
    </source>
</evidence>
<dbReference type="AlphaFoldDB" id="A0AAV9IAZ4"/>
<evidence type="ECO:0000256" key="13">
    <source>
        <dbReference type="ARBA" id="ARBA00022989"/>
    </source>
</evidence>
<evidence type="ECO:0000256" key="15">
    <source>
        <dbReference type="ARBA" id="ARBA00023136"/>
    </source>
</evidence>
<keyword evidence="20" id="KW-1185">Reference proteome</keyword>
<dbReference type="EMBL" id="JANCYU010000024">
    <property type="protein sequence ID" value="KAK4524570.1"/>
    <property type="molecule type" value="Genomic_DNA"/>
</dbReference>
<feature type="transmembrane region" description="Helical" evidence="18">
    <location>
        <begin position="137"/>
        <end position="160"/>
    </location>
</feature>
<dbReference type="GO" id="GO:0006633">
    <property type="term" value="P:fatty acid biosynthetic process"/>
    <property type="evidence" value="ECO:0007669"/>
    <property type="project" value="UniProtKB-KW"/>
</dbReference>
<feature type="transmembrane region" description="Helical" evidence="18">
    <location>
        <begin position="235"/>
        <end position="251"/>
    </location>
</feature>
<evidence type="ECO:0000256" key="5">
    <source>
        <dbReference type="ARBA" id="ARBA00007811"/>
    </source>
</evidence>
<dbReference type="InterPro" id="IPR007482">
    <property type="entry name" value="Tyr_Pase-like_PTPLA"/>
</dbReference>
<proteinExistence type="inferred from homology"/>
<reference evidence="19 20" key="1">
    <citation type="submission" date="2022-07" db="EMBL/GenBank/DDBJ databases">
        <title>Genome-wide signatures of adaptation to extreme environments.</title>
        <authorList>
            <person name="Cho C.H."/>
            <person name="Yoon H.S."/>
        </authorList>
    </citation>
    <scope>NUCLEOTIDE SEQUENCE [LARGE SCALE GENOMIC DNA]</scope>
    <source>
        <strain evidence="19 20">108.79 E11</strain>
    </source>
</reference>
<dbReference type="InterPro" id="IPR026051">
    <property type="entry name" value="ALG1-like"/>
</dbReference>
<accession>A0AAV9IAZ4</accession>
<comment type="subcellular location">
    <subcellularLocation>
        <location evidence="2">Endoplasmic reticulum membrane</location>
        <topology evidence="2">Single-pass membrane protein</topology>
    </subcellularLocation>
    <subcellularLocation>
        <location evidence="1">Membrane</location>
        <topology evidence="1">Multi-pass membrane protein</topology>
    </subcellularLocation>
</comment>
<name>A0AAV9IAZ4_9RHOD</name>
<dbReference type="PANTHER" id="PTHR13036:SF0">
    <property type="entry name" value="CHITOBIOSYLDIPHOSPHODOLICHOL BETA-MANNOSYLTRANSFERASE"/>
    <property type="match status" value="1"/>
</dbReference>
<keyword evidence="17" id="KW-0456">Lyase</keyword>
<protein>
    <recommendedName>
        <fullName evidence="6">very-long-chain (3R)-3-hydroxyacyl-CoA dehydratase</fullName>
        <ecNumber evidence="6">4.2.1.134</ecNumber>
    </recommendedName>
</protein>
<gene>
    <name evidence="19" type="ORF">GAYE_SCF04G2471</name>
</gene>